<dbReference type="Proteomes" id="UP000799324">
    <property type="component" value="Unassembled WGS sequence"/>
</dbReference>
<sequence>MPEARQSNTDHATHTDSHRHRLFSLYRFRQRKASVHSTAEHRPSASVLQSNTCLLETPPKSSRLYSISGLYEPHPDAAIETEFNALYQAIISHVREFYSIDKAANGASQAIIEHATAGLGIPWPQVLSLLGEHSTRLGALALCVGWTILSRSLLLKLGMSNSPGSTFLPPEIVECFQTFSVGGAVMLGMDDPSQVNFALLSRWKQASATLMHTTYIRDAFSHFDSRTVNIERALNDLDPLLELYASDDVSKTIRQDNLRTILKRGATFAVILFAQPSFWQLDWIGAEGTKEQEDSAEEEKQFTQGNIQQASMQDHITPEELVIWPALLRVMDGEGQRVGGELLGKKMFLTDFAWE</sequence>
<protein>
    <submittedName>
        <fullName evidence="1">Uncharacterized protein</fullName>
    </submittedName>
</protein>
<gene>
    <name evidence="1" type="ORF">K491DRAFT_289228</name>
</gene>
<evidence type="ECO:0000313" key="1">
    <source>
        <dbReference type="EMBL" id="KAF2658178.1"/>
    </source>
</evidence>
<accession>A0A6A6TGW4</accession>
<name>A0A6A6TGW4_9PLEO</name>
<evidence type="ECO:0000313" key="2">
    <source>
        <dbReference type="Proteomes" id="UP000799324"/>
    </source>
</evidence>
<organism evidence="1 2">
    <name type="scientific">Lophiostoma macrostomum CBS 122681</name>
    <dbReference type="NCBI Taxonomy" id="1314788"/>
    <lineage>
        <taxon>Eukaryota</taxon>
        <taxon>Fungi</taxon>
        <taxon>Dikarya</taxon>
        <taxon>Ascomycota</taxon>
        <taxon>Pezizomycotina</taxon>
        <taxon>Dothideomycetes</taxon>
        <taxon>Pleosporomycetidae</taxon>
        <taxon>Pleosporales</taxon>
        <taxon>Lophiostomataceae</taxon>
        <taxon>Lophiostoma</taxon>
    </lineage>
</organism>
<proteinExistence type="predicted"/>
<dbReference type="AlphaFoldDB" id="A0A6A6TGW4"/>
<keyword evidence="2" id="KW-1185">Reference proteome</keyword>
<dbReference type="EMBL" id="MU004317">
    <property type="protein sequence ID" value="KAF2658178.1"/>
    <property type="molecule type" value="Genomic_DNA"/>
</dbReference>
<dbReference type="OrthoDB" id="5421765at2759"/>
<reference evidence="1" key="1">
    <citation type="journal article" date="2020" name="Stud. Mycol.">
        <title>101 Dothideomycetes genomes: a test case for predicting lifestyles and emergence of pathogens.</title>
        <authorList>
            <person name="Haridas S."/>
            <person name="Albert R."/>
            <person name="Binder M."/>
            <person name="Bloem J."/>
            <person name="Labutti K."/>
            <person name="Salamov A."/>
            <person name="Andreopoulos B."/>
            <person name="Baker S."/>
            <person name="Barry K."/>
            <person name="Bills G."/>
            <person name="Bluhm B."/>
            <person name="Cannon C."/>
            <person name="Castanera R."/>
            <person name="Culley D."/>
            <person name="Daum C."/>
            <person name="Ezra D."/>
            <person name="Gonzalez J."/>
            <person name="Henrissat B."/>
            <person name="Kuo A."/>
            <person name="Liang C."/>
            <person name="Lipzen A."/>
            <person name="Lutzoni F."/>
            <person name="Magnuson J."/>
            <person name="Mondo S."/>
            <person name="Nolan M."/>
            <person name="Ohm R."/>
            <person name="Pangilinan J."/>
            <person name="Park H.-J."/>
            <person name="Ramirez L."/>
            <person name="Alfaro M."/>
            <person name="Sun H."/>
            <person name="Tritt A."/>
            <person name="Yoshinaga Y."/>
            <person name="Zwiers L.-H."/>
            <person name="Turgeon B."/>
            <person name="Goodwin S."/>
            <person name="Spatafora J."/>
            <person name="Crous P."/>
            <person name="Grigoriev I."/>
        </authorList>
    </citation>
    <scope>NUCLEOTIDE SEQUENCE</scope>
    <source>
        <strain evidence="1">CBS 122681</strain>
    </source>
</reference>